<keyword evidence="1" id="KW-1133">Transmembrane helix</keyword>
<gene>
    <name evidence="2" type="ORF">B296_00010896</name>
</gene>
<proteinExistence type="predicted"/>
<reference evidence="2 3" key="1">
    <citation type="journal article" date="2014" name="Agronomy (Basel)">
        <title>A Draft Genome Sequence for Ensete ventricosum, the Drought-Tolerant Tree Against Hunger.</title>
        <authorList>
            <person name="Harrison J."/>
            <person name="Moore K.A."/>
            <person name="Paszkiewicz K."/>
            <person name="Jones T."/>
            <person name="Grant M."/>
            <person name="Ambacheew D."/>
            <person name="Muzemil S."/>
            <person name="Studholme D.J."/>
        </authorList>
    </citation>
    <scope>NUCLEOTIDE SEQUENCE [LARGE SCALE GENOMIC DNA]</scope>
</reference>
<dbReference type="EMBL" id="AMZH03002465">
    <property type="protein sequence ID" value="RRT75487.1"/>
    <property type="molecule type" value="Genomic_DNA"/>
</dbReference>
<feature type="transmembrane region" description="Helical" evidence="1">
    <location>
        <begin position="42"/>
        <end position="64"/>
    </location>
</feature>
<dbReference type="Proteomes" id="UP000287651">
    <property type="component" value="Unassembled WGS sequence"/>
</dbReference>
<evidence type="ECO:0000313" key="3">
    <source>
        <dbReference type="Proteomes" id="UP000287651"/>
    </source>
</evidence>
<comment type="caution">
    <text evidence="2">The sequence shown here is derived from an EMBL/GenBank/DDBJ whole genome shotgun (WGS) entry which is preliminary data.</text>
</comment>
<dbReference type="AlphaFoldDB" id="A0A427AGV9"/>
<evidence type="ECO:0000256" key="1">
    <source>
        <dbReference type="SAM" id="Phobius"/>
    </source>
</evidence>
<name>A0A427AGV9_ENSVE</name>
<keyword evidence="1" id="KW-0472">Membrane</keyword>
<evidence type="ECO:0000313" key="2">
    <source>
        <dbReference type="EMBL" id="RRT75487.1"/>
    </source>
</evidence>
<accession>A0A427AGV9</accession>
<keyword evidence="1" id="KW-0812">Transmembrane</keyword>
<organism evidence="2 3">
    <name type="scientific">Ensete ventricosum</name>
    <name type="common">Abyssinian banana</name>
    <name type="synonym">Musa ensete</name>
    <dbReference type="NCBI Taxonomy" id="4639"/>
    <lineage>
        <taxon>Eukaryota</taxon>
        <taxon>Viridiplantae</taxon>
        <taxon>Streptophyta</taxon>
        <taxon>Embryophyta</taxon>
        <taxon>Tracheophyta</taxon>
        <taxon>Spermatophyta</taxon>
        <taxon>Magnoliopsida</taxon>
        <taxon>Liliopsida</taxon>
        <taxon>Zingiberales</taxon>
        <taxon>Musaceae</taxon>
        <taxon>Ensete</taxon>
    </lineage>
</organism>
<sequence>MAVHTLAPCLCADLLTVRLGHTRGNDGVTHGLFLLMSRKMRYLVNGSLLLFYVVLSSFSETFLLQAGRFSGAGRHGSGKMMMVLLKTAQHSHMTPHRRANLSVDRKAVERGKEWNSR</sequence>
<protein>
    <submittedName>
        <fullName evidence="2">Uncharacterized protein</fullName>
    </submittedName>
</protein>